<dbReference type="Pfam" id="PF00512">
    <property type="entry name" value="HisKA"/>
    <property type="match status" value="1"/>
</dbReference>
<dbReference type="CDD" id="cd00082">
    <property type="entry name" value="HisKA"/>
    <property type="match status" value="1"/>
</dbReference>
<dbReference type="SUPFAM" id="SSF55874">
    <property type="entry name" value="ATPase domain of HSP90 chaperone/DNA topoisomerase II/histidine kinase"/>
    <property type="match status" value="1"/>
</dbReference>
<keyword evidence="9" id="KW-0732">Signal</keyword>
<keyword evidence="8" id="KW-0812">Transmembrane</keyword>
<dbReference type="InterPro" id="IPR036890">
    <property type="entry name" value="HATPase_C_sf"/>
</dbReference>
<dbReference type="CDD" id="cd00075">
    <property type="entry name" value="HATPase"/>
    <property type="match status" value="1"/>
</dbReference>
<feature type="chain" id="PRO_5013200372" description="histidine kinase" evidence="9">
    <location>
        <begin position="24"/>
        <end position="295"/>
    </location>
</feature>
<keyword evidence="8" id="KW-0472">Membrane</keyword>
<dbReference type="InterPro" id="IPR050736">
    <property type="entry name" value="Sensor_HK_Regulatory"/>
</dbReference>
<evidence type="ECO:0000256" key="8">
    <source>
        <dbReference type="SAM" id="Phobius"/>
    </source>
</evidence>
<dbReference type="STRING" id="1206085.SAMN05443575_1152"/>
<dbReference type="GO" id="GO:0005886">
    <property type="term" value="C:plasma membrane"/>
    <property type="evidence" value="ECO:0007669"/>
    <property type="project" value="UniProtKB-SubCell"/>
</dbReference>
<evidence type="ECO:0000256" key="6">
    <source>
        <dbReference type="ARBA" id="ARBA00022777"/>
    </source>
</evidence>
<feature type="domain" description="Histidine kinase" evidence="10">
    <location>
        <begin position="77"/>
        <end position="292"/>
    </location>
</feature>
<dbReference type="Gene3D" id="3.30.565.10">
    <property type="entry name" value="Histidine kinase-like ATPase, C-terminal domain"/>
    <property type="match status" value="1"/>
</dbReference>
<dbReference type="EMBL" id="FQVU01000002">
    <property type="protein sequence ID" value="SHG02217.1"/>
    <property type="molecule type" value="Genomic_DNA"/>
</dbReference>
<name>A0A1M5GER9_9ACTN</name>
<evidence type="ECO:0000256" key="2">
    <source>
        <dbReference type="ARBA" id="ARBA00004236"/>
    </source>
</evidence>
<evidence type="ECO:0000256" key="4">
    <source>
        <dbReference type="ARBA" id="ARBA00022553"/>
    </source>
</evidence>
<evidence type="ECO:0000256" key="7">
    <source>
        <dbReference type="ARBA" id="ARBA00023012"/>
    </source>
</evidence>
<evidence type="ECO:0000259" key="10">
    <source>
        <dbReference type="PROSITE" id="PS50109"/>
    </source>
</evidence>
<dbReference type="FunFam" id="3.30.565.10:FF:000006">
    <property type="entry name" value="Sensor histidine kinase WalK"/>
    <property type="match status" value="1"/>
</dbReference>
<dbReference type="SMART" id="SM00388">
    <property type="entry name" value="HisKA"/>
    <property type="match status" value="1"/>
</dbReference>
<dbReference type="AlphaFoldDB" id="A0A1M5GER9"/>
<dbReference type="InterPro" id="IPR004358">
    <property type="entry name" value="Sig_transdc_His_kin-like_C"/>
</dbReference>
<evidence type="ECO:0000256" key="5">
    <source>
        <dbReference type="ARBA" id="ARBA00022679"/>
    </source>
</evidence>
<evidence type="ECO:0000256" key="9">
    <source>
        <dbReference type="SAM" id="SignalP"/>
    </source>
</evidence>
<dbReference type="OrthoDB" id="9757990at2"/>
<evidence type="ECO:0000256" key="3">
    <source>
        <dbReference type="ARBA" id="ARBA00012438"/>
    </source>
</evidence>
<organism evidence="11 12">
    <name type="scientific">Jatrophihabitans endophyticus</name>
    <dbReference type="NCBI Taxonomy" id="1206085"/>
    <lineage>
        <taxon>Bacteria</taxon>
        <taxon>Bacillati</taxon>
        <taxon>Actinomycetota</taxon>
        <taxon>Actinomycetes</taxon>
        <taxon>Jatrophihabitantales</taxon>
        <taxon>Jatrophihabitantaceae</taxon>
        <taxon>Jatrophihabitans</taxon>
    </lineage>
</organism>
<keyword evidence="6 11" id="KW-0418">Kinase</keyword>
<feature type="transmembrane region" description="Helical" evidence="8">
    <location>
        <begin position="33"/>
        <end position="51"/>
    </location>
</feature>
<evidence type="ECO:0000313" key="12">
    <source>
        <dbReference type="Proteomes" id="UP000186132"/>
    </source>
</evidence>
<dbReference type="SUPFAM" id="SSF47384">
    <property type="entry name" value="Homodimeric domain of signal transducing histidine kinase"/>
    <property type="match status" value="1"/>
</dbReference>
<dbReference type="EC" id="2.7.13.3" evidence="3"/>
<dbReference type="PROSITE" id="PS50109">
    <property type="entry name" value="HIS_KIN"/>
    <property type="match status" value="1"/>
</dbReference>
<gene>
    <name evidence="11" type="ORF">SAMN05443575_1152</name>
</gene>
<evidence type="ECO:0000313" key="11">
    <source>
        <dbReference type="EMBL" id="SHG02217.1"/>
    </source>
</evidence>
<dbReference type="PANTHER" id="PTHR43711:SF1">
    <property type="entry name" value="HISTIDINE KINASE 1"/>
    <property type="match status" value="1"/>
</dbReference>
<keyword evidence="7" id="KW-0902">Two-component regulatory system</keyword>
<comment type="catalytic activity">
    <reaction evidence="1">
        <text>ATP + protein L-histidine = ADP + protein N-phospho-L-histidine.</text>
        <dbReference type="EC" id="2.7.13.3"/>
    </reaction>
</comment>
<keyword evidence="4" id="KW-0597">Phosphoprotein</keyword>
<proteinExistence type="predicted"/>
<dbReference type="Pfam" id="PF02518">
    <property type="entry name" value="HATPase_c"/>
    <property type="match status" value="1"/>
</dbReference>
<dbReference type="PRINTS" id="PR00344">
    <property type="entry name" value="BCTRLSENSOR"/>
</dbReference>
<keyword evidence="12" id="KW-1185">Reference proteome</keyword>
<reference evidence="11 12" key="1">
    <citation type="submission" date="2016-11" db="EMBL/GenBank/DDBJ databases">
        <authorList>
            <person name="Jaros S."/>
            <person name="Januszkiewicz K."/>
            <person name="Wedrychowicz H."/>
        </authorList>
    </citation>
    <scope>NUCLEOTIDE SEQUENCE [LARGE SCALE GENOMIC DNA]</scope>
    <source>
        <strain evidence="11 12">DSM 45627</strain>
    </source>
</reference>
<protein>
    <recommendedName>
        <fullName evidence="3">histidine kinase</fullName>
        <ecNumber evidence="3">2.7.13.3</ecNumber>
    </recommendedName>
</protein>
<dbReference type="GO" id="GO:0000155">
    <property type="term" value="F:phosphorelay sensor kinase activity"/>
    <property type="evidence" value="ECO:0007669"/>
    <property type="project" value="InterPro"/>
</dbReference>
<dbReference type="InterPro" id="IPR005467">
    <property type="entry name" value="His_kinase_dom"/>
</dbReference>
<dbReference type="RefSeq" id="WP_073387425.1">
    <property type="nucleotide sequence ID" value="NZ_FQVU01000002.1"/>
</dbReference>
<dbReference type="InterPro" id="IPR003594">
    <property type="entry name" value="HATPase_dom"/>
</dbReference>
<evidence type="ECO:0000256" key="1">
    <source>
        <dbReference type="ARBA" id="ARBA00000085"/>
    </source>
</evidence>
<dbReference type="Gene3D" id="1.10.287.130">
    <property type="match status" value="1"/>
</dbReference>
<dbReference type="PANTHER" id="PTHR43711">
    <property type="entry name" value="TWO-COMPONENT HISTIDINE KINASE"/>
    <property type="match status" value="1"/>
</dbReference>
<accession>A0A1M5GER9</accession>
<dbReference type="SMART" id="SM00387">
    <property type="entry name" value="HATPase_c"/>
    <property type="match status" value="1"/>
</dbReference>
<dbReference type="InterPro" id="IPR036097">
    <property type="entry name" value="HisK_dim/P_sf"/>
</dbReference>
<keyword evidence="5" id="KW-0808">Transferase</keyword>
<sequence length="295" mass="30375">MSPARPGPLVLLLAVVAVAAAVAAVGTPGWWPTVVAVAAAVAVTVVAAWRLGAASTRPAAVTTRPEAAPARTDLIAAVSHDLRTPLATIGAYVELLEAGDAGELSGEQRQMLDVVEENVQRAYAIADDLIELRGADSHAREAVLVEDVLARAVRSIGPSARRRGLTLAVDARLDGARVTGNAVQLDRVLTNLLSNAVKFTPEGGSVTVHGRAEGGSVVVEVTDTGAGIPAREQHRIFERYYRADAARAGRVPGSGLGLAIVRELVAQHGGAVDVRSRPGQGATFTLTLPALAVAA</sequence>
<dbReference type="InterPro" id="IPR003661">
    <property type="entry name" value="HisK_dim/P_dom"/>
</dbReference>
<keyword evidence="8" id="KW-1133">Transmembrane helix</keyword>
<dbReference type="Proteomes" id="UP000186132">
    <property type="component" value="Unassembled WGS sequence"/>
</dbReference>
<comment type="subcellular location">
    <subcellularLocation>
        <location evidence="2">Cell membrane</location>
    </subcellularLocation>
</comment>
<feature type="signal peptide" evidence="9">
    <location>
        <begin position="1"/>
        <end position="23"/>
    </location>
</feature>